<name>A0AAD6ZPT2_9AGAR</name>
<feature type="transmembrane region" description="Helical" evidence="1">
    <location>
        <begin position="203"/>
        <end position="226"/>
    </location>
</feature>
<protein>
    <submittedName>
        <fullName evidence="3">Uncharacterized protein</fullName>
    </submittedName>
</protein>
<comment type="caution">
    <text evidence="3">The sequence shown here is derived from an EMBL/GenBank/DDBJ whole genome shotgun (WGS) entry which is preliminary data.</text>
</comment>
<reference evidence="3" key="1">
    <citation type="submission" date="2023-03" db="EMBL/GenBank/DDBJ databases">
        <title>Massive genome expansion in bonnet fungi (Mycena s.s.) driven by repeated elements and novel gene families across ecological guilds.</title>
        <authorList>
            <consortium name="Lawrence Berkeley National Laboratory"/>
            <person name="Harder C.B."/>
            <person name="Miyauchi S."/>
            <person name="Viragh M."/>
            <person name="Kuo A."/>
            <person name="Thoen E."/>
            <person name="Andreopoulos B."/>
            <person name="Lu D."/>
            <person name="Skrede I."/>
            <person name="Drula E."/>
            <person name="Henrissat B."/>
            <person name="Morin E."/>
            <person name="Kohler A."/>
            <person name="Barry K."/>
            <person name="LaButti K."/>
            <person name="Morin E."/>
            <person name="Salamov A."/>
            <person name="Lipzen A."/>
            <person name="Mereny Z."/>
            <person name="Hegedus B."/>
            <person name="Baldrian P."/>
            <person name="Stursova M."/>
            <person name="Weitz H."/>
            <person name="Taylor A."/>
            <person name="Grigoriev I.V."/>
            <person name="Nagy L.G."/>
            <person name="Martin F."/>
            <person name="Kauserud H."/>
        </authorList>
    </citation>
    <scope>NUCLEOTIDE SEQUENCE</scope>
    <source>
        <strain evidence="3">CBHHK002</strain>
    </source>
</reference>
<proteinExistence type="predicted"/>
<dbReference type="Proteomes" id="UP001218218">
    <property type="component" value="Unassembled WGS sequence"/>
</dbReference>
<keyword evidence="2" id="KW-0732">Signal</keyword>
<evidence type="ECO:0000313" key="3">
    <source>
        <dbReference type="EMBL" id="KAJ7333984.1"/>
    </source>
</evidence>
<evidence type="ECO:0000256" key="2">
    <source>
        <dbReference type="SAM" id="SignalP"/>
    </source>
</evidence>
<sequence length="303" mass="32442">MMELTLGSMLILHALLAFSPTSKADATTLNLTIDDADATYWTWAGNWTAVTPTTPCQGCWLQPDASLAHNFTWHDGDSLSGSLNVQGSAVYIYGIDFESGAKISFALDGTPSSTHQYEGEEAYVYNALFFKLEGLDSAAQHTVSWLIQKHDNVIKSQLGPASALFDYAIVTVDQADTSSSMSPTTSSGRSSATAFVTTHRSNMGVIVGAVAGGLGAFGLCVAFILLRRRWRASVPVILPINAPQHAEPGVVIGRGILAVRELTPYPLMSVLPATSKARPGVKGVVRYEFEAARELEVDPPAYE</sequence>
<keyword evidence="1" id="KW-0812">Transmembrane</keyword>
<organism evidence="3 4">
    <name type="scientific">Mycena albidolilacea</name>
    <dbReference type="NCBI Taxonomy" id="1033008"/>
    <lineage>
        <taxon>Eukaryota</taxon>
        <taxon>Fungi</taxon>
        <taxon>Dikarya</taxon>
        <taxon>Basidiomycota</taxon>
        <taxon>Agaricomycotina</taxon>
        <taxon>Agaricomycetes</taxon>
        <taxon>Agaricomycetidae</taxon>
        <taxon>Agaricales</taxon>
        <taxon>Marasmiineae</taxon>
        <taxon>Mycenaceae</taxon>
        <taxon>Mycena</taxon>
    </lineage>
</organism>
<dbReference type="AlphaFoldDB" id="A0AAD6ZPT2"/>
<gene>
    <name evidence="3" type="ORF">DFH08DRAFT_879886</name>
</gene>
<feature type="chain" id="PRO_5042000612" evidence="2">
    <location>
        <begin position="25"/>
        <end position="303"/>
    </location>
</feature>
<feature type="signal peptide" evidence="2">
    <location>
        <begin position="1"/>
        <end position="24"/>
    </location>
</feature>
<dbReference type="EMBL" id="JARIHO010000033">
    <property type="protein sequence ID" value="KAJ7333984.1"/>
    <property type="molecule type" value="Genomic_DNA"/>
</dbReference>
<keyword evidence="1" id="KW-1133">Transmembrane helix</keyword>
<evidence type="ECO:0000256" key="1">
    <source>
        <dbReference type="SAM" id="Phobius"/>
    </source>
</evidence>
<accession>A0AAD6ZPT2</accession>
<keyword evidence="4" id="KW-1185">Reference proteome</keyword>
<keyword evidence="1" id="KW-0472">Membrane</keyword>
<evidence type="ECO:0000313" key="4">
    <source>
        <dbReference type="Proteomes" id="UP001218218"/>
    </source>
</evidence>